<comment type="caution">
    <text evidence="14">The sequence shown here is derived from an EMBL/GenBank/DDBJ whole genome shotgun (WGS) entry which is preliminary data.</text>
</comment>
<keyword evidence="5" id="KW-0808">Transferase</keyword>
<reference evidence="14" key="1">
    <citation type="journal article" date="2014" name="Front. Microbiol.">
        <title>High frequency of phylogenetically diverse reductive dehalogenase-homologous genes in deep subseafloor sedimentary metagenomes.</title>
        <authorList>
            <person name="Kawai M."/>
            <person name="Futagami T."/>
            <person name="Toyoda A."/>
            <person name="Takaki Y."/>
            <person name="Nishi S."/>
            <person name="Hori S."/>
            <person name="Arai W."/>
            <person name="Tsubouchi T."/>
            <person name="Morono Y."/>
            <person name="Uchiyama I."/>
            <person name="Ito T."/>
            <person name="Fujiyama A."/>
            <person name="Inagaki F."/>
            <person name="Takami H."/>
        </authorList>
    </citation>
    <scope>NUCLEOTIDE SEQUENCE</scope>
    <source>
        <strain evidence="14">Expedition CK06-06</strain>
    </source>
</reference>
<proteinExistence type="inferred from homology"/>
<dbReference type="InterPro" id="IPR018934">
    <property type="entry name" value="RIO_dom"/>
</dbReference>
<comment type="cofactor">
    <cofactor evidence="1">
        <name>Mg(2+)</name>
        <dbReference type="ChEBI" id="CHEBI:18420"/>
    </cofactor>
</comment>
<protein>
    <recommendedName>
        <fullName evidence="3">non-specific serine/threonine protein kinase</fullName>
        <ecNumber evidence="3">2.7.11.1</ecNumber>
    </recommendedName>
</protein>
<dbReference type="SUPFAM" id="SSF56112">
    <property type="entry name" value="Protein kinase-like (PK-like)"/>
    <property type="match status" value="1"/>
</dbReference>
<sequence>MALNVLVQTDILASFGQSVGIGKEADVYEGQTPKDEVVAIKIHRLGRTSFRQTKRLRTYTADKHHLSWLYASRLAAEKEYEALETLYPLKVAVPKPYGQNRHIVVMSNIVGDDLFTIKELPRADKIFDTILKNIEQSYQKAQIIHGDLSEFNIIINPKLKPLIIDWPQWVSAAHPNALFYLERDVTNICNFFEKKYGILSNPQFLVKKITKN</sequence>
<dbReference type="CDD" id="cd05144">
    <property type="entry name" value="RIO2_C"/>
    <property type="match status" value="1"/>
</dbReference>
<dbReference type="GO" id="GO:0004674">
    <property type="term" value="F:protein serine/threonine kinase activity"/>
    <property type="evidence" value="ECO:0007669"/>
    <property type="project" value="UniProtKB-KW"/>
</dbReference>
<dbReference type="AlphaFoldDB" id="X0T6Z5"/>
<evidence type="ECO:0000256" key="4">
    <source>
        <dbReference type="ARBA" id="ARBA00022527"/>
    </source>
</evidence>
<dbReference type="GO" id="GO:0046872">
    <property type="term" value="F:metal ion binding"/>
    <property type="evidence" value="ECO:0007669"/>
    <property type="project" value="UniProtKB-KW"/>
</dbReference>
<evidence type="ECO:0000256" key="7">
    <source>
        <dbReference type="ARBA" id="ARBA00022741"/>
    </source>
</evidence>
<dbReference type="InterPro" id="IPR011009">
    <property type="entry name" value="Kinase-like_dom_sf"/>
</dbReference>
<evidence type="ECO:0000256" key="1">
    <source>
        <dbReference type="ARBA" id="ARBA00001946"/>
    </source>
</evidence>
<dbReference type="PROSITE" id="PS01245">
    <property type="entry name" value="RIO1"/>
    <property type="match status" value="1"/>
</dbReference>
<keyword evidence="6" id="KW-0479">Metal-binding</keyword>
<dbReference type="FunFam" id="3.30.200.20:FF:000052">
    <property type="entry name" value="Serine/threonine-protein kinase RIO2"/>
    <property type="match status" value="1"/>
</dbReference>
<evidence type="ECO:0000256" key="8">
    <source>
        <dbReference type="ARBA" id="ARBA00022777"/>
    </source>
</evidence>
<feature type="domain" description="RIO kinase" evidence="13">
    <location>
        <begin position="1"/>
        <end position="211"/>
    </location>
</feature>
<comment type="catalytic activity">
    <reaction evidence="11">
        <text>L-threonyl-[protein] + ATP = O-phospho-L-threonyl-[protein] + ADP + H(+)</text>
        <dbReference type="Rhea" id="RHEA:46608"/>
        <dbReference type="Rhea" id="RHEA-COMP:11060"/>
        <dbReference type="Rhea" id="RHEA-COMP:11605"/>
        <dbReference type="ChEBI" id="CHEBI:15378"/>
        <dbReference type="ChEBI" id="CHEBI:30013"/>
        <dbReference type="ChEBI" id="CHEBI:30616"/>
        <dbReference type="ChEBI" id="CHEBI:61977"/>
        <dbReference type="ChEBI" id="CHEBI:456216"/>
        <dbReference type="EC" id="2.7.11.1"/>
    </reaction>
</comment>
<dbReference type="GO" id="GO:0030490">
    <property type="term" value="P:maturation of SSU-rRNA"/>
    <property type="evidence" value="ECO:0007669"/>
    <property type="project" value="TreeGrafter"/>
</dbReference>
<evidence type="ECO:0000256" key="12">
    <source>
        <dbReference type="ARBA" id="ARBA00048679"/>
    </source>
</evidence>
<dbReference type="InterPro" id="IPR030484">
    <property type="entry name" value="Rio2"/>
</dbReference>
<dbReference type="SMART" id="SM00090">
    <property type="entry name" value="RIO"/>
    <property type="match status" value="1"/>
</dbReference>
<evidence type="ECO:0000256" key="9">
    <source>
        <dbReference type="ARBA" id="ARBA00022840"/>
    </source>
</evidence>
<dbReference type="GO" id="GO:0005829">
    <property type="term" value="C:cytosol"/>
    <property type="evidence" value="ECO:0007669"/>
    <property type="project" value="TreeGrafter"/>
</dbReference>
<dbReference type="EMBL" id="BARS01004762">
    <property type="protein sequence ID" value="GAF83101.1"/>
    <property type="molecule type" value="Genomic_DNA"/>
</dbReference>
<accession>X0T6Z5</accession>
<dbReference type="InterPro" id="IPR018935">
    <property type="entry name" value="RIO_kinase_CS"/>
</dbReference>
<dbReference type="Pfam" id="PF01163">
    <property type="entry name" value="RIO1"/>
    <property type="match status" value="1"/>
</dbReference>
<evidence type="ECO:0000256" key="5">
    <source>
        <dbReference type="ARBA" id="ARBA00022679"/>
    </source>
</evidence>
<keyword evidence="7" id="KW-0547">Nucleotide-binding</keyword>
<evidence type="ECO:0000256" key="10">
    <source>
        <dbReference type="ARBA" id="ARBA00022842"/>
    </source>
</evidence>
<evidence type="ECO:0000259" key="13">
    <source>
        <dbReference type="SMART" id="SM00090"/>
    </source>
</evidence>
<dbReference type="InterPro" id="IPR000687">
    <property type="entry name" value="RIO_kinase"/>
</dbReference>
<evidence type="ECO:0000256" key="6">
    <source>
        <dbReference type="ARBA" id="ARBA00022723"/>
    </source>
</evidence>
<dbReference type="PANTHER" id="PTHR45852">
    <property type="entry name" value="SER/THR-PROTEIN KINASE RIO2"/>
    <property type="match status" value="1"/>
</dbReference>
<name>X0T6Z5_9ZZZZ</name>
<dbReference type="GO" id="GO:0030688">
    <property type="term" value="C:preribosome, small subunit precursor"/>
    <property type="evidence" value="ECO:0007669"/>
    <property type="project" value="TreeGrafter"/>
</dbReference>
<evidence type="ECO:0000256" key="11">
    <source>
        <dbReference type="ARBA" id="ARBA00047899"/>
    </source>
</evidence>
<gene>
    <name evidence="14" type="ORF">S01H1_09314</name>
</gene>
<comment type="catalytic activity">
    <reaction evidence="12">
        <text>L-seryl-[protein] + ATP = O-phospho-L-seryl-[protein] + ADP + H(+)</text>
        <dbReference type="Rhea" id="RHEA:17989"/>
        <dbReference type="Rhea" id="RHEA-COMP:9863"/>
        <dbReference type="Rhea" id="RHEA-COMP:11604"/>
        <dbReference type="ChEBI" id="CHEBI:15378"/>
        <dbReference type="ChEBI" id="CHEBI:29999"/>
        <dbReference type="ChEBI" id="CHEBI:30616"/>
        <dbReference type="ChEBI" id="CHEBI:83421"/>
        <dbReference type="ChEBI" id="CHEBI:456216"/>
        <dbReference type="EC" id="2.7.11.1"/>
    </reaction>
</comment>
<keyword evidence="4" id="KW-0723">Serine/threonine-protein kinase</keyword>
<comment type="similarity">
    <text evidence="2">Belongs to the protein kinase superfamily. RIO-type Ser/Thr kinase family.</text>
</comment>
<evidence type="ECO:0000256" key="3">
    <source>
        <dbReference type="ARBA" id="ARBA00012513"/>
    </source>
</evidence>
<dbReference type="Gene3D" id="1.10.510.10">
    <property type="entry name" value="Transferase(Phosphotransferase) domain 1"/>
    <property type="match status" value="1"/>
</dbReference>
<evidence type="ECO:0000313" key="14">
    <source>
        <dbReference type="EMBL" id="GAF83101.1"/>
    </source>
</evidence>
<keyword evidence="9" id="KW-0067">ATP-binding</keyword>
<organism evidence="14">
    <name type="scientific">marine sediment metagenome</name>
    <dbReference type="NCBI Taxonomy" id="412755"/>
    <lineage>
        <taxon>unclassified sequences</taxon>
        <taxon>metagenomes</taxon>
        <taxon>ecological metagenomes</taxon>
    </lineage>
</organism>
<keyword evidence="10" id="KW-0460">Magnesium</keyword>
<keyword evidence="8" id="KW-0418">Kinase</keyword>
<evidence type="ECO:0000256" key="2">
    <source>
        <dbReference type="ARBA" id="ARBA00009196"/>
    </source>
</evidence>
<dbReference type="EC" id="2.7.11.1" evidence="3"/>
<dbReference type="Gene3D" id="3.30.200.20">
    <property type="entry name" value="Phosphorylase Kinase, domain 1"/>
    <property type="match status" value="1"/>
</dbReference>
<dbReference type="PANTHER" id="PTHR45852:SF1">
    <property type="entry name" value="SERINE_THREONINE-PROTEIN KINASE RIO2"/>
    <property type="match status" value="1"/>
</dbReference>
<dbReference type="GO" id="GO:0005524">
    <property type="term" value="F:ATP binding"/>
    <property type="evidence" value="ECO:0007669"/>
    <property type="project" value="UniProtKB-KW"/>
</dbReference>